<feature type="domain" description="tRNA/rRNA methyltransferase SpoU type" evidence="3">
    <location>
        <begin position="8"/>
        <end position="155"/>
    </location>
</feature>
<keyword evidence="1" id="KW-0489">Methyltransferase</keyword>
<reference evidence="4 5" key="1">
    <citation type="journal article" date="2016" name="Nat. Commun.">
        <title>Thousands of microbial genomes shed light on interconnected biogeochemical processes in an aquifer system.</title>
        <authorList>
            <person name="Anantharaman K."/>
            <person name="Brown C.T."/>
            <person name="Hug L.A."/>
            <person name="Sharon I."/>
            <person name="Castelle C.J."/>
            <person name="Probst A.J."/>
            <person name="Thomas B.C."/>
            <person name="Singh A."/>
            <person name="Wilkins M.J."/>
            <person name="Karaoz U."/>
            <person name="Brodie E.L."/>
            <person name="Williams K.H."/>
            <person name="Hubbard S.S."/>
            <person name="Banfield J.F."/>
        </authorList>
    </citation>
    <scope>NUCLEOTIDE SEQUENCE [LARGE SCALE GENOMIC DNA]</scope>
</reference>
<dbReference type="GO" id="GO:0003723">
    <property type="term" value="F:RNA binding"/>
    <property type="evidence" value="ECO:0007669"/>
    <property type="project" value="InterPro"/>
</dbReference>
<dbReference type="GO" id="GO:0008173">
    <property type="term" value="F:RNA methyltransferase activity"/>
    <property type="evidence" value="ECO:0007669"/>
    <property type="project" value="InterPro"/>
</dbReference>
<dbReference type="InterPro" id="IPR029026">
    <property type="entry name" value="tRNA_m1G_MTases_N"/>
</dbReference>
<accession>A0A1F6X1U9</accession>
<proteinExistence type="predicted"/>
<dbReference type="GO" id="GO:0032259">
    <property type="term" value="P:methylation"/>
    <property type="evidence" value="ECO:0007669"/>
    <property type="project" value="UniProtKB-KW"/>
</dbReference>
<evidence type="ECO:0000256" key="1">
    <source>
        <dbReference type="ARBA" id="ARBA00022603"/>
    </source>
</evidence>
<evidence type="ECO:0000256" key="2">
    <source>
        <dbReference type="ARBA" id="ARBA00022679"/>
    </source>
</evidence>
<dbReference type="AlphaFoldDB" id="A0A1F6X1U9"/>
<dbReference type="InterPro" id="IPR029028">
    <property type="entry name" value="Alpha/beta_knot_MTases"/>
</dbReference>
<dbReference type="Gene3D" id="3.40.1280.10">
    <property type="match status" value="1"/>
</dbReference>
<sequence length="160" mass="18206">MFMKKKEVILIIHNVRSAYNVGSIFRTAETAGINEIYLTGYTPAPVDKFGRGRKDIAKVSLGAEKIIPWKKFSKIREVLIKFKKENYFIVAIEQSKNSFDYKKVKPRQKTVFIVGNEIKGLDQKILNKCEVIAEIPMKGKKESLNVAVSVGIALFRILKI</sequence>
<dbReference type="Pfam" id="PF00588">
    <property type="entry name" value="SpoU_methylase"/>
    <property type="match status" value="1"/>
</dbReference>
<name>A0A1F6X1U9_9BACT</name>
<evidence type="ECO:0000313" key="4">
    <source>
        <dbReference type="EMBL" id="OGI88055.1"/>
    </source>
</evidence>
<dbReference type="GO" id="GO:0005829">
    <property type="term" value="C:cytosol"/>
    <property type="evidence" value="ECO:0007669"/>
    <property type="project" value="TreeGrafter"/>
</dbReference>
<protein>
    <recommendedName>
        <fullName evidence="3">tRNA/rRNA methyltransferase SpoU type domain-containing protein</fullName>
    </recommendedName>
</protein>
<dbReference type="SUPFAM" id="SSF75217">
    <property type="entry name" value="alpha/beta knot"/>
    <property type="match status" value="1"/>
</dbReference>
<dbReference type="GO" id="GO:0006396">
    <property type="term" value="P:RNA processing"/>
    <property type="evidence" value="ECO:0007669"/>
    <property type="project" value="InterPro"/>
</dbReference>
<keyword evidence="2" id="KW-0808">Transferase</keyword>
<dbReference type="PANTHER" id="PTHR46429">
    <property type="entry name" value="23S RRNA (GUANOSINE-2'-O-)-METHYLTRANSFERASE RLMB"/>
    <property type="match status" value="1"/>
</dbReference>
<gene>
    <name evidence="4" type="ORF">A2995_01740</name>
</gene>
<comment type="caution">
    <text evidence="4">The sequence shown here is derived from an EMBL/GenBank/DDBJ whole genome shotgun (WGS) entry which is preliminary data.</text>
</comment>
<dbReference type="PANTHER" id="PTHR46429:SF1">
    <property type="entry name" value="23S RRNA (GUANOSINE-2'-O-)-METHYLTRANSFERASE RLMB"/>
    <property type="match status" value="1"/>
</dbReference>
<dbReference type="InterPro" id="IPR001537">
    <property type="entry name" value="SpoU_MeTrfase"/>
</dbReference>
<evidence type="ECO:0000313" key="5">
    <source>
        <dbReference type="Proteomes" id="UP000185809"/>
    </source>
</evidence>
<dbReference type="EMBL" id="MFUP01000006">
    <property type="protein sequence ID" value="OGI88055.1"/>
    <property type="molecule type" value="Genomic_DNA"/>
</dbReference>
<dbReference type="Proteomes" id="UP000185809">
    <property type="component" value="Unassembled WGS sequence"/>
</dbReference>
<evidence type="ECO:0000259" key="3">
    <source>
        <dbReference type="Pfam" id="PF00588"/>
    </source>
</evidence>
<dbReference type="InterPro" id="IPR004441">
    <property type="entry name" value="rRNA_MeTrfase_TrmH"/>
</dbReference>
<organism evidence="4 5">
    <name type="scientific">Candidatus Nomurabacteria bacterium RIFCSPLOWO2_01_FULL_33_24</name>
    <dbReference type="NCBI Taxonomy" id="1801765"/>
    <lineage>
        <taxon>Bacteria</taxon>
        <taxon>Candidatus Nomuraibacteriota</taxon>
    </lineage>
</organism>